<name>A0A6A1WGC0_9ROSI</name>
<evidence type="ECO:0000256" key="1">
    <source>
        <dbReference type="SAM" id="MobiDB-lite"/>
    </source>
</evidence>
<sequence>MSEERERHHLGLNGPLWDHVLSFDEELFDVGADHADIHGAGPSSVGGDDDIHNDERGDGGDDEGVDGGDKGGHRNRRRGKAPMKEADERESDINEDSNYAENTLKEGE</sequence>
<protein>
    <submittedName>
        <fullName evidence="2">Uncharacterized protein</fullName>
    </submittedName>
</protein>
<keyword evidence="3" id="KW-1185">Reference proteome</keyword>
<accession>A0A6A1WGC0</accession>
<gene>
    <name evidence="2" type="ORF">CJ030_MR2G022147</name>
</gene>
<reference evidence="2 3" key="1">
    <citation type="journal article" date="2019" name="Plant Biotechnol. J.">
        <title>The red bayberry genome and genetic basis of sex determination.</title>
        <authorList>
            <person name="Jia H.M."/>
            <person name="Jia H.J."/>
            <person name="Cai Q.L."/>
            <person name="Wang Y."/>
            <person name="Zhao H.B."/>
            <person name="Yang W.F."/>
            <person name="Wang G.Y."/>
            <person name="Li Y.H."/>
            <person name="Zhan D.L."/>
            <person name="Shen Y.T."/>
            <person name="Niu Q.F."/>
            <person name="Chang L."/>
            <person name="Qiu J."/>
            <person name="Zhao L."/>
            <person name="Xie H.B."/>
            <person name="Fu W.Y."/>
            <person name="Jin J."/>
            <person name="Li X.W."/>
            <person name="Jiao Y."/>
            <person name="Zhou C.C."/>
            <person name="Tu T."/>
            <person name="Chai C.Y."/>
            <person name="Gao J.L."/>
            <person name="Fan L.J."/>
            <person name="van de Weg E."/>
            <person name="Wang J.Y."/>
            <person name="Gao Z.S."/>
        </authorList>
    </citation>
    <scope>NUCLEOTIDE SEQUENCE [LARGE SCALE GENOMIC DNA]</scope>
    <source>
        <tissue evidence="2">Leaves</tissue>
    </source>
</reference>
<comment type="caution">
    <text evidence="2">The sequence shown here is derived from an EMBL/GenBank/DDBJ whole genome shotgun (WGS) entry which is preliminary data.</text>
</comment>
<evidence type="ECO:0000313" key="2">
    <source>
        <dbReference type="EMBL" id="KAB1222708.1"/>
    </source>
</evidence>
<feature type="region of interest" description="Disordered" evidence="1">
    <location>
        <begin position="34"/>
        <end position="108"/>
    </location>
</feature>
<dbReference type="Proteomes" id="UP000516437">
    <property type="component" value="Chromosome 2"/>
</dbReference>
<evidence type="ECO:0000313" key="3">
    <source>
        <dbReference type="Proteomes" id="UP000516437"/>
    </source>
</evidence>
<dbReference type="EMBL" id="RXIC02000020">
    <property type="protein sequence ID" value="KAB1222708.1"/>
    <property type="molecule type" value="Genomic_DNA"/>
</dbReference>
<feature type="compositionally biased region" description="Basic and acidic residues" evidence="1">
    <location>
        <begin position="49"/>
        <end position="59"/>
    </location>
</feature>
<organism evidence="2 3">
    <name type="scientific">Morella rubra</name>
    <name type="common">Chinese bayberry</name>
    <dbReference type="NCBI Taxonomy" id="262757"/>
    <lineage>
        <taxon>Eukaryota</taxon>
        <taxon>Viridiplantae</taxon>
        <taxon>Streptophyta</taxon>
        <taxon>Embryophyta</taxon>
        <taxon>Tracheophyta</taxon>
        <taxon>Spermatophyta</taxon>
        <taxon>Magnoliopsida</taxon>
        <taxon>eudicotyledons</taxon>
        <taxon>Gunneridae</taxon>
        <taxon>Pentapetalae</taxon>
        <taxon>rosids</taxon>
        <taxon>fabids</taxon>
        <taxon>Fagales</taxon>
        <taxon>Myricaceae</taxon>
        <taxon>Morella</taxon>
    </lineage>
</organism>
<proteinExistence type="predicted"/>
<dbReference type="AlphaFoldDB" id="A0A6A1WGC0"/>